<organism evidence="1 2">
    <name type="scientific">Pseudotamlana agarivorans</name>
    <dbReference type="NCBI Taxonomy" id="481183"/>
    <lineage>
        <taxon>Bacteria</taxon>
        <taxon>Pseudomonadati</taxon>
        <taxon>Bacteroidota</taxon>
        <taxon>Flavobacteriia</taxon>
        <taxon>Flavobacteriales</taxon>
        <taxon>Flavobacteriaceae</taxon>
        <taxon>Pseudotamlana</taxon>
    </lineage>
</organism>
<comment type="caution">
    <text evidence="1">The sequence shown here is derived from an EMBL/GenBank/DDBJ whole genome shotgun (WGS) entry which is preliminary data.</text>
</comment>
<evidence type="ECO:0000313" key="1">
    <source>
        <dbReference type="EMBL" id="MBU2950893.1"/>
    </source>
</evidence>
<dbReference type="EMBL" id="JAHKPD010000013">
    <property type="protein sequence ID" value="MBU2950893.1"/>
    <property type="molecule type" value="Genomic_DNA"/>
</dbReference>
<proteinExistence type="predicted"/>
<keyword evidence="2" id="KW-1185">Reference proteome</keyword>
<protein>
    <submittedName>
        <fullName evidence="1">Alpha-galactosidase</fullName>
    </submittedName>
</protein>
<accession>A0ACC5U991</accession>
<reference evidence="1" key="1">
    <citation type="submission" date="2021-05" db="EMBL/GenBank/DDBJ databases">
        <title>Draft genomes of bacteria isolated from model marine particles.</title>
        <authorList>
            <person name="Datta M.S."/>
            <person name="Schwartzman J.A."/>
            <person name="Enke T.N."/>
            <person name="Saavedra J."/>
            <person name="Cermak N."/>
            <person name="Cordero O.X."/>
        </authorList>
    </citation>
    <scope>NUCLEOTIDE SEQUENCE</scope>
    <source>
        <strain evidence="1">I2M19</strain>
    </source>
</reference>
<dbReference type="Proteomes" id="UP001647509">
    <property type="component" value="Unassembled WGS sequence"/>
</dbReference>
<name>A0ACC5U991_9FLAO</name>
<evidence type="ECO:0000313" key="2">
    <source>
        <dbReference type="Proteomes" id="UP001647509"/>
    </source>
</evidence>
<sequence length="726" mass="83117">MVNIKKILWFVVVYYVFQTNLYAQLIPIETYENALVFKVSENKKVYQIHYGSRLEHRQGLEHMKVVFNEAYPSFGNGASDEVALLATHADGTMATDLYYVDHVQKTAGNLQQTVIHLKDDKKAFFVDLHFNAYAKENVIEQWTTIHHNESQAVTLSQFASSAIGFKATNYYLSQFYGSHSKEMQFNESKLTNGIKTIETKRGVRTTEYENPSFMLALGSQAEENSGEVIAGALAWTGNFRLSFQVDDQARCQMIGGINPFASAYTLNPGVSFETPRMILTYSDEGKNRASINLHRWAKTYNLRAGDELRPIVLNSWEGAYFDFDAKKLKAMMDGAAEMGVEVFVLDDGWFGNKYPRNNAKSGLGDWQVNTKKLPKGLDDLIDYTVSKGMKFGLWVEPEMVNPKSELAEEHPEWIIQRKNERGNLLERNQLLLDLSNPEVQEFVFKTVDGILKAHPKIAYVKWDANRHLQNFGSTYLNKKNQSHLFIDYAKGLERVLKRLEEKYTKTIFQACASGGGRVDFGSMKYTHEFWASDDTDPYERLFIQWGTNHIYPPIATAAHVTKSPNHQTKRETSLKFRFDVAMSGRLGIELRPDDLEPDEVEFAKKAVALYKDIRPIVQFGDLYRLLSPYDDDGYAALNYVSQNKKEALLMVYSHEHHRRNERNVVKMHGLNPKTIYRVKEVNLEGKKSHITFNNQLVSGAVLMDVGIWVNLRRPLESAVFKLTEEK</sequence>
<gene>
    <name evidence="1" type="ORF">KO493_09300</name>
</gene>